<dbReference type="EMBL" id="SRYB01000002">
    <property type="protein sequence ID" value="TGY80654.1"/>
    <property type="molecule type" value="Genomic_DNA"/>
</dbReference>
<dbReference type="Proteomes" id="UP000306319">
    <property type="component" value="Unassembled WGS sequence"/>
</dbReference>
<comment type="caution">
    <text evidence="1">The sequence shown here is derived from an EMBL/GenBank/DDBJ whole genome shotgun (WGS) entry which is preliminary data.</text>
</comment>
<sequence length="163" mass="18926">MTAEQLHIEFVKMVSSHSSLIYKVCNAYATGSYEMNDLYQDILLNLWRSYPSFRGESKLSTWIYQVSLHTAVSSLRKETKHHSNIQLTSELENILTNEDGKTGQIKEMYDMIKKLNKYDRALILLWLDDLNYQEIADILGITRSNVATKINRVKNKLKEMSNS</sequence>
<proteinExistence type="predicted"/>
<keyword evidence="2" id="KW-1185">Reference proteome</keyword>
<evidence type="ECO:0000313" key="1">
    <source>
        <dbReference type="EMBL" id="TGY80654.1"/>
    </source>
</evidence>
<evidence type="ECO:0000313" key="2">
    <source>
        <dbReference type="Proteomes" id="UP000306319"/>
    </source>
</evidence>
<name>A0AC61RKB7_9BACT</name>
<accession>A0AC61RKB7</accession>
<reference evidence="1" key="1">
    <citation type="submission" date="2019-04" db="EMBL/GenBank/DDBJ databases">
        <title>Microbes associate with the intestines of laboratory mice.</title>
        <authorList>
            <person name="Navarre W."/>
            <person name="Wong E."/>
            <person name="Huang K."/>
            <person name="Tropini C."/>
            <person name="Ng K."/>
            <person name="Yu B."/>
        </authorList>
    </citation>
    <scope>NUCLEOTIDE SEQUENCE</scope>
    <source>
        <strain evidence="1">NM04_E33</strain>
    </source>
</reference>
<protein>
    <submittedName>
        <fullName evidence="1">Sigma-70 family RNA polymerase sigma factor</fullName>
    </submittedName>
</protein>
<gene>
    <name evidence="1" type="ORF">E5331_02735</name>
</gene>
<organism evidence="1 2">
    <name type="scientific">Lepagella muris</name>
    <dbReference type="NCBI Taxonomy" id="3032870"/>
    <lineage>
        <taxon>Bacteria</taxon>
        <taxon>Pseudomonadati</taxon>
        <taxon>Bacteroidota</taxon>
        <taxon>Bacteroidia</taxon>
        <taxon>Bacteroidales</taxon>
        <taxon>Muribaculaceae</taxon>
        <taxon>Lepagella</taxon>
    </lineage>
</organism>